<evidence type="ECO:0000313" key="11">
    <source>
        <dbReference type="Proteomes" id="UP000734854"/>
    </source>
</evidence>
<gene>
    <name evidence="10" type="ORF">ZIOFF_045250</name>
</gene>
<keyword evidence="8" id="KW-0812">Transmembrane</keyword>
<evidence type="ECO:0000256" key="2">
    <source>
        <dbReference type="ARBA" id="ARBA00010746"/>
    </source>
</evidence>
<dbReference type="AlphaFoldDB" id="A0A8J5L0Y9"/>
<protein>
    <recommendedName>
        <fullName evidence="7">Dirigent protein</fullName>
    </recommendedName>
</protein>
<comment type="function">
    <text evidence="7">Dirigent proteins impart stereoselectivity on the phenoxy radical-coupling reaction, yielding optically active lignans from two molecules of coniferyl alcohol in the biosynthesis of lignans, flavonolignans, and alkaloids and thus plays a central role in plant secondary metabolism.</text>
</comment>
<keyword evidence="8" id="KW-1133">Transmembrane helix</keyword>
<dbReference type="GO" id="GO:0009699">
    <property type="term" value="P:phenylpropanoid biosynthetic process"/>
    <property type="evidence" value="ECO:0007669"/>
    <property type="project" value="UniProtKB-ARBA"/>
</dbReference>
<feature type="chain" id="PRO_5035336815" description="Dirigent protein" evidence="7">
    <location>
        <begin position="30"/>
        <end position="521"/>
    </location>
</feature>
<evidence type="ECO:0000313" key="10">
    <source>
        <dbReference type="EMBL" id="KAG6497351.1"/>
    </source>
</evidence>
<evidence type="ECO:0000256" key="5">
    <source>
        <dbReference type="ARBA" id="ARBA00022614"/>
    </source>
</evidence>
<dbReference type="InterPro" id="IPR044859">
    <property type="entry name" value="Allene_oxi_cyc_Dirigent"/>
</dbReference>
<comment type="similarity">
    <text evidence="2 7">Belongs to the plant dirigent protein family.</text>
</comment>
<organism evidence="10 11">
    <name type="scientific">Zingiber officinale</name>
    <name type="common">Ginger</name>
    <name type="synonym">Amomum zingiber</name>
    <dbReference type="NCBI Taxonomy" id="94328"/>
    <lineage>
        <taxon>Eukaryota</taxon>
        <taxon>Viridiplantae</taxon>
        <taxon>Streptophyta</taxon>
        <taxon>Embryophyta</taxon>
        <taxon>Tracheophyta</taxon>
        <taxon>Spermatophyta</taxon>
        <taxon>Magnoliopsida</taxon>
        <taxon>Liliopsida</taxon>
        <taxon>Zingiberales</taxon>
        <taxon>Zingiberaceae</taxon>
        <taxon>Zingiber</taxon>
    </lineage>
</organism>
<dbReference type="InterPro" id="IPR013210">
    <property type="entry name" value="LRR_N_plant-typ"/>
</dbReference>
<proteinExistence type="inferred from homology"/>
<comment type="subunit">
    <text evidence="3 7">Homodimer.</text>
</comment>
<dbReference type="Pfam" id="PF03018">
    <property type="entry name" value="Dirigent"/>
    <property type="match status" value="1"/>
</dbReference>
<feature type="signal peptide" evidence="7">
    <location>
        <begin position="1"/>
        <end position="29"/>
    </location>
</feature>
<name>A0A8J5L0Y9_ZINOF</name>
<dbReference type="PANTHER" id="PTHR21495">
    <property type="entry name" value="NUCLEOPORIN-RELATED"/>
    <property type="match status" value="1"/>
</dbReference>
<dbReference type="Pfam" id="PF08263">
    <property type="entry name" value="LRRNT_2"/>
    <property type="match status" value="1"/>
</dbReference>
<sequence length="521" mass="56330">MASRGRGVAPFLVILAFLVAQCFHQSTEAKKVTTNLHFFFHDTIGGPDPSAVLVASAVGRTGGPLAAFGNLFVLDDPLREGPEADSPVVGYARGFSMSTSRRSMMFVMGLDYGFTAGPFNGSSFSVFSQNPILDGDRELAVIGGRGKFRMAKGFALLRTHSVNDTSGDAVVEYNYFPPTLPSVYIEPAVFFLLAKYVAMSQMLVYFTFVVINMAGADGDDADLLSFRSSIGDGNGVLHMWEGRNPCSGSWASVTCYCGSVASVCLDTASLTGNVSFLLRLPHLCVLSLRNNALSDTLPALTHYRNARLKYLHLSHNQLTAPSTRRFLSWPPSESSTIDLPAGLLSKFPISAFDQNPGLCDSPLPDYNGRISRLAEKSPVLSPSLNSSSEHISSPRSLTKVGLIVLLAIGVGNLLVIAIGVAVIVREGERLIWFKGGEDLRLDCLLKASAEVLRKGFSGSTYKTVLEDGIIVVVKRLRAVHFSAARGGKVFDRQMRIIGRVRHPNVVSQEAFCDAHEEKLLV</sequence>
<keyword evidence="7" id="KW-0052">Apoplast</keyword>
<dbReference type="Gene3D" id="3.30.200.20">
    <property type="entry name" value="Phosphorylase Kinase, domain 1"/>
    <property type="match status" value="1"/>
</dbReference>
<evidence type="ECO:0000256" key="7">
    <source>
        <dbReference type="RuleBase" id="RU363099"/>
    </source>
</evidence>
<dbReference type="Gene3D" id="2.40.480.10">
    <property type="entry name" value="Allene oxide cyclase-like"/>
    <property type="match status" value="1"/>
</dbReference>
<dbReference type="EMBL" id="JACMSC010000012">
    <property type="protein sequence ID" value="KAG6497351.1"/>
    <property type="molecule type" value="Genomic_DNA"/>
</dbReference>
<keyword evidence="4 7" id="KW-0964">Secreted</keyword>
<keyword evidence="5" id="KW-0433">Leucine-rich repeat</keyword>
<evidence type="ECO:0000256" key="4">
    <source>
        <dbReference type="ARBA" id="ARBA00022525"/>
    </source>
</evidence>
<evidence type="ECO:0000256" key="1">
    <source>
        <dbReference type="ARBA" id="ARBA00004370"/>
    </source>
</evidence>
<comment type="subcellular location">
    <subcellularLocation>
        <location evidence="1">Membrane</location>
    </subcellularLocation>
    <subcellularLocation>
        <location evidence="7">Secreted</location>
        <location evidence="7">Extracellular space</location>
        <location evidence="7">Apoplast</location>
    </subcellularLocation>
</comment>
<dbReference type="InterPro" id="IPR004265">
    <property type="entry name" value="Dirigent"/>
</dbReference>
<comment type="caution">
    <text evidence="10">The sequence shown here is derived from an EMBL/GenBank/DDBJ whole genome shotgun (WGS) entry which is preliminary data.</text>
</comment>
<feature type="domain" description="Leucine-rich repeat-containing N-terminal plant-type" evidence="9">
    <location>
        <begin position="223"/>
        <end position="255"/>
    </location>
</feature>
<dbReference type="InterPro" id="IPR011009">
    <property type="entry name" value="Kinase-like_dom_sf"/>
</dbReference>
<keyword evidence="7" id="KW-0732">Signal</keyword>
<dbReference type="InterPro" id="IPR032675">
    <property type="entry name" value="LRR_dom_sf"/>
</dbReference>
<dbReference type="GO" id="GO:0016020">
    <property type="term" value="C:membrane"/>
    <property type="evidence" value="ECO:0007669"/>
    <property type="project" value="UniProtKB-SubCell"/>
</dbReference>
<reference evidence="10 11" key="1">
    <citation type="submission" date="2020-08" db="EMBL/GenBank/DDBJ databases">
        <title>Plant Genome Project.</title>
        <authorList>
            <person name="Zhang R.-G."/>
        </authorList>
    </citation>
    <scope>NUCLEOTIDE SEQUENCE [LARGE SCALE GENOMIC DNA]</scope>
    <source>
        <tissue evidence="10">Rhizome</tissue>
    </source>
</reference>
<keyword evidence="6" id="KW-0677">Repeat</keyword>
<keyword evidence="11" id="KW-1185">Reference proteome</keyword>
<keyword evidence="8" id="KW-0472">Membrane</keyword>
<evidence type="ECO:0000256" key="3">
    <source>
        <dbReference type="ARBA" id="ARBA00011738"/>
    </source>
</evidence>
<dbReference type="SUPFAM" id="SSF56112">
    <property type="entry name" value="Protein kinase-like (PK-like)"/>
    <property type="match status" value="1"/>
</dbReference>
<dbReference type="SUPFAM" id="SSF52058">
    <property type="entry name" value="L domain-like"/>
    <property type="match status" value="1"/>
</dbReference>
<dbReference type="GO" id="GO:0048046">
    <property type="term" value="C:apoplast"/>
    <property type="evidence" value="ECO:0007669"/>
    <property type="project" value="UniProtKB-SubCell"/>
</dbReference>
<feature type="transmembrane region" description="Helical" evidence="8">
    <location>
        <begin position="400"/>
        <end position="424"/>
    </location>
</feature>
<evidence type="ECO:0000256" key="8">
    <source>
        <dbReference type="SAM" id="Phobius"/>
    </source>
</evidence>
<dbReference type="Gene3D" id="3.80.10.10">
    <property type="entry name" value="Ribonuclease Inhibitor"/>
    <property type="match status" value="1"/>
</dbReference>
<evidence type="ECO:0000256" key="6">
    <source>
        <dbReference type="ARBA" id="ARBA00022737"/>
    </source>
</evidence>
<accession>A0A8J5L0Y9</accession>
<evidence type="ECO:0000259" key="9">
    <source>
        <dbReference type="Pfam" id="PF08263"/>
    </source>
</evidence>
<dbReference type="Proteomes" id="UP000734854">
    <property type="component" value="Unassembled WGS sequence"/>
</dbReference>